<dbReference type="AlphaFoldDB" id="A0A285R618"/>
<dbReference type="InterPro" id="IPR003142">
    <property type="entry name" value="BPL_C"/>
</dbReference>
<dbReference type="CDD" id="cd16442">
    <property type="entry name" value="BPL"/>
    <property type="match status" value="1"/>
</dbReference>
<evidence type="ECO:0000256" key="2">
    <source>
        <dbReference type="ARBA" id="ARBA00023267"/>
    </source>
</evidence>
<proteinExistence type="predicted"/>
<dbReference type="NCBIfam" id="TIGR00121">
    <property type="entry name" value="birA_ligase"/>
    <property type="match status" value="1"/>
</dbReference>
<gene>
    <name evidence="6" type="ORF">SAMN06297144_2949</name>
</gene>
<keyword evidence="2" id="KW-0092">Biotin</keyword>
<feature type="domain" description="BPL/LPL catalytic" evidence="5">
    <location>
        <begin position="3"/>
        <end position="168"/>
    </location>
</feature>
<dbReference type="InterPro" id="IPR045864">
    <property type="entry name" value="aa-tRNA-synth_II/BPL/LPL"/>
</dbReference>
<dbReference type="GO" id="GO:0004077">
    <property type="term" value="F:biotin--[biotin carboxyl-carrier protein] ligase activity"/>
    <property type="evidence" value="ECO:0007669"/>
    <property type="project" value="UniProtKB-EC"/>
</dbReference>
<dbReference type="EMBL" id="OBMI01000003">
    <property type="protein sequence ID" value="SOB87812.1"/>
    <property type="molecule type" value="Genomic_DNA"/>
</dbReference>
<dbReference type="PROSITE" id="PS51733">
    <property type="entry name" value="BPL_LPL_CATALYTIC"/>
    <property type="match status" value="1"/>
</dbReference>
<dbReference type="Pfam" id="PF03099">
    <property type="entry name" value="BPL_LplA_LipB"/>
    <property type="match status" value="1"/>
</dbReference>
<comment type="catalytic activity">
    <reaction evidence="4">
        <text>biotin + L-lysyl-[protein] + ATP = N(6)-biotinyl-L-lysyl-[protein] + AMP + diphosphate + H(+)</text>
        <dbReference type="Rhea" id="RHEA:11756"/>
        <dbReference type="Rhea" id="RHEA-COMP:9752"/>
        <dbReference type="Rhea" id="RHEA-COMP:10505"/>
        <dbReference type="ChEBI" id="CHEBI:15378"/>
        <dbReference type="ChEBI" id="CHEBI:29969"/>
        <dbReference type="ChEBI" id="CHEBI:30616"/>
        <dbReference type="ChEBI" id="CHEBI:33019"/>
        <dbReference type="ChEBI" id="CHEBI:57586"/>
        <dbReference type="ChEBI" id="CHEBI:83144"/>
        <dbReference type="ChEBI" id="CHEBI:456215"/>
        <dbReference type="EC" id="6.3.4.15"/>
    </reaction>
</comment>
<evidence type="ECO:0000313" key="7">
    <source>
        <dbReference type="Proteomes" id="UP000219494"/>
    </source>
</evidence>
<dbReference type="InterPro" id="IPR004408">
    <property type="entry name" value="Biotin_CoA_COase_ligase"/>
</dbReference>
<dbReference type="SUPFAM" id="SSF55681">
    <property type="entry name" value="Class II aaRS and biotin synthetases"/>
    <property type="match status" value="1"/>
</dbReference>
<protein>
    <recommendedName>
        <fullName evidence="3">biotin--[biotin carboxyl-carrier protein] ligase</fullName>
        <ecNumber evidence="3">6.3.4.15</ecNumber>
    </recommendedName>
</protein>
<organism evidence="6 7">
    <name type="scientific">Sphingomonas guangdongensis</name>
    <dbReference type="NCBI Taxonomy" id="1141890"/>
    <lineage>
        <taxon>Bacteria</taxon>
        <taxon>Pseudomonadati</taxon>
        <taxon>Pseudomonadota</taxon>
        <taxon>Alphaproteobacteria</taxon>
        <taxon>Sphingomonadales</taxon>
        <taxon>Sphingomonadaceae</taxon>
        <taxon>Sphingomonas</taxon>
    </lineage>
</organism>
<dbReference type="Gene3D" id="3.30.930.10">
    <property type="entry name" value="Bira Bifunctional Protein, Domain 2"/>
    <property type="match status" value="1"/>
</dbReference>
<dbReference type="Proteomes" id="UP000219494">
    <property type="component" value="Unassembled WGS sequence"/>
</dbReference>
<dbReference type="PANTHER" id="PTHR12835:SF5">
    <property type="entry name" value="BIOTIN--PROTEIN LIGASE"/>
    <property type="match status" value="1"/>
</dbReference>
<sequence length="233" mass="24240">MKDLATVAATGSTNADVLTAARAGAREGWWLRADRQEGGRGRHGRHWVSPKGNLYATTLVRHRAVDPPAAGLALVAAVALHETIAVHGVTATIKWPNDLLVGGAKLSGILLEREGEAVAVGFGVNCAHAPDLPGRATTSLAAQGCLVTPATLVETLAELFARWLARWRMERLAPVRQAWLASAHPSGTALSALLPDGTVVDGLFVGLDGGGALNLRLADGTTRVIHAADVSLL</sequence>
<dbReference type="InterPro" id="IPR004143">
    <property type="entry name" value="BPL_LPL_catalytic"/>
</dbReference>
<evidence type="ECO:0000313" key="6">
    <source>
        <dbReference type="EMBL" id="SOB87812.1"/>
    </source>
</evidence>
<evidence type="ECO:0000256" key="1">
    <source>
        <dbReference type="ARBA" id="ARBA00022598"/>
    </source>
</evidence>
<evidence type="ECO:0000259" key="5">
    <source>
        <dbReference type="PROSITE" id="PS51733"/>
    </source>
</evidence>
<keyword evidence="1 6" id="KW-0436">Ligase</keyword>
<reference evidence="6 7" key="1">
    <citation type="submission" date="2017-07" db="EMBL/GenBank/DDBJ databases">
        <authorList>
            <person name="Sun Z.S."/>
            <person name="Albrecht U."/>
            <person name="Echele G."/>
            <person name="Lee C.C."/>
        </authorList>
    </citation>
    <scope>NUCLEOTIDE SEQUENCE [LARGE SCALE GENOMIC DNA]</scope>
    <source>
        <strain evidence="6 7">CGMCC 1.12672</strain>
    </source>
</reference>
<dbReference type="PANTHER" id="PTHR12835">
    <property type="entry name" value="BIOTIN PROTEIN LIGASE"/>
    <property type="match status" value="1"/>
</dbReference>
<evidence type="ECO:0000256" key="3">
    <source>
        <dbReference type="ARBA" id="ARBA00024227"/>
    </source>
</evidence>
<name>A0A285R618_9SPHN</name>
<keyword evidence="7" id="KW-1185">Reference proteome</keyword>
<dbReference type="Pfam" id="PF02237">
    <property type="entry name" value="BPL_C"/>
    <property type="match status" value="1"/>
</dbReference>
<dbReference type="GO" id="GO:0005737">
    <property type="term" value="C:cytoplasm"/>
    <property type="evidence" value="ECO:0007669"/>
    <property type="project" value="TreeGrafter"/>
</dbReference>
<dbReference type="Gene3D" id="2.30.30.100">
    <property type="match status" value="1"/>
</dbReference>
<dbReference type="EC" id="6.3.4.15" evidence="3"/>
<evidence type="ECO:0000256" key="4">
    <source>
        <dbReference type="ARBA" id="ARBA00047846"/>
    </source>
</evidence>
<accession>A0A285R618</accession>